<dbReference type="InterPro" id="IPR050344">
    <property type="entry name" value="Peptidase_M1_aminopeptidases"/>
</dbReference>
<evidence type="ECO:0000256" key="4">
    <source>
        <dbReference type="ARBA" id="ARBA00012564"/>
    </source>
</evidence>
<comment type="cofactor">
    <cofactor evidence="2">
        <name>Zn(2+)</name>
        <dbReference type="ChEBI" id="CHEBI:29105"/>
    </cofactor>
</comment>
<evidence type="ECO:0000256" key="10">
    <source>
        <dbReference type="ARBA" id="ARBA00022833"/>
    </source>
</evidence>
<evidence type="ECO:0000256" key="5">
    <source>
        <dbReference type="ARBA" id="ARBA00015611"/>
    </source>
</evidence>
<keyword evidence="6" id="KW-0031">Aminopeptidase</keyword>
<keyword evidence="7" id="KW-0645">Protease</keyword>
<accession>A0ABQ0UB23</accession>
<dbReference type="InterPro" id="IPR014782">
    <property type="entry name" value="Peptidase_M1_dom"/>
</dbReference>
<evidence type="ECO:0000313" key="17">
    <source>
        <dbReference type="Proteomes" id="UP000321189"/>
    </source>
</evidence>
<feature type="chain" id="PRO_5047207192" description="Aminopeptidase N" evidence="12">
    <location>
        <begin position="18"/>
        <end position="834"/>
    </location>
</feature>
<dbReference type="SUPFAM" id="SSF63737">
    <property type="entry name" value="Leukotriene A4 hydrolase N-terminal domain"/>
    <property type="match status" value="1"/>
</dbReference>
<evidence type="ECO:0000313" key="16">
    <source>
        <dbReference type="EMBL" id="GEK75610.1"/>
    </source>
</evidence>
<feature type="signal peptide" evidence="12">
    <location>
        <begin position="1"/>
        <end position="17"/>
    </location>
</feature>
<dbReference type="PRINTS" id="PR00756">
    <property type="entry name" value="ALADIPTASE"/>
</dbReference>
<dbReference type="InterPro" id="IPR045357">
    <property type="entry name" value="Aminopeptidase_N-like_N"/>
</dbReference>
<dbReference type="PANTHER" id="PTHR11533">
    <property type="entry name" value="PROTEASE M1 ZINC METALLOPROTEASE"/>
    <property type="match status" value="1"/>
</dbReference>
<keyword evidence="11" id="KW-0482">Metalloprotease</keyword>
<feature type="domain" description="ERAP1-like C-terminal" evidence="14">
    <location>
        <begin position="541"/>
        <end position="807"/>
    </location>
</feature>
<evidence type="ECO:0000259" key="15">
    <source>
        <dbReference type="Pfam" id="PF17900"/>
    </source>
</evidence>
<comment type="caution">
    <text evidence="16">The sequence shown here is derived from an EMBL/GenBank/DDBJ whole genome shotgun (WGS) entry which is preliminary data.</text>
</comment>
<evidence type="ECO:0000256" key="11">
    <source>
        <dbReference type="ARBA" id="ARBA00023049"/>
    </source>
</evidence>
<dbReference type="Pfam" id="PF01433">
    <property type="entry name" value="Peptidase_M1"/>
    <property type="match status" value="1"/>
</dbReference>
<keyword evidence="10" id="KW-0862">Zinc</keyword>
<evidence type="ECO:0000256" key="12">
    <source>
        <dbReference type="SAM" id="SignalP"/>
    </source>
</evidence>
<dbReference type="InterPro" id="IPR042097">
    <property type="entry name" value="Aminopeptidase_N-like_N_sf"/>
</dbReference>
<dbReference type="RefSeq" id="WP_186807270.1">
    <property type="nucleotide sequence ID" value="NZ_BJUT01000005.1"/>
</dbReference>
<sequence length="834" mass="93898">MKYVLAFCFFCSVYSYATGVNNYRLPQEITLDSQIVNLELDPSKPTFSGTTILSLGISSPTDTISYHSHGLNIQSVELLMDELSTNLPVETANNYDIVKHKLDHNVSGQAKLAIKFIGKLSSHGQGLFVQISGAEADYIFSQFQPMLARQVFPSLNEPDKKTSFQFTLTIPSNLTALHNTRALSTKIDSNKKTIKFEKTAVIPTDVLAIAVGMFDSKKMEETKYKSTLFSPQGLQYQYHEELPLLINNTIDYLSGYLGKPFPYDKLDFFIAPFDSSAAMENVGLIALSPKEIPLAGASSYDMCVFRKLVAHEVAHMWFGNDITMQWYDDYWMNESFSEFFAAQVVTHFYPTEAQCTYTPQSSSLESDNDMDRAVITEVKVASEQDGTGQLVYSKGFSILAMLEQAMGEDEFKESIREYVKTFQGTVVSFDSFKRYIPKNLVGVASSFLQQSSYPLVTLYRKDDALYLKQDNFFRQNKLWSIPLTLKIYNVDNEVSYKNVLLNTQTMLLSEVSPSSQVFIDTKGVGYFRYIDKTDNAEFPLHLLSDAEKLSYMENNDALASAALIDYMDYVDTLVLTLNSLPTDSVESLKALNSLIDSFIEFVPSDLKAPYSSYLQANLPKIIDWQTVFNKENGGAWLSLYGVYLKSDSAIAFAKGKIKQGKVIDLPARSSVLRVAAANSTDSEYLALLAMFNSGDITFKEDVLDSIGYTLKEEQIKAFYELLLSDSTTEFVIDYRFQFPAFFAENREFVAAYFSKNKGRILKRIPKEGAQWVVYNFMTACSSAESKLIQNTFEGWKNIEGLSSKLEVILNKVGECARSSKAKVKNLEQRIYGKA</sequence>
<evidence type="ECO:0000256" key="3">
    <source>
        <dbReference type="ARBA" id="ARBA00010136"/>
    </source>
</evidence>
<protein>
    <recommendedName>
        <fullName evidence="5">Aminopeptidase N</fullName>
        <ecNumber evidence="4">3.4.11.2</ecNumber>
    </recommendedName>
</protein>
<feature type="domain" description="Peptidase M1 membrane alanine aminopeptidase" evidence="13">
    <location>
        <begin position="248"/>
        <end position="437"/>
    </location>
</feature>
<dbReference type="InterPro" id="IPR001930">
    <property type="entry name" value="Peptidase_M1"/>
</dbReference>
<dbReference type="Proteomes" id="UP000321189">
    <property type="component" value="Unassembled WGS sequence"/>
</dbReference>
<evidence type="ECO:0000259" key="13">
    <source>
        <dbReference type="Pfam" id="PF01433"/>
    </source>
</evidence>
<dbReference type="SUPFAM" id="SSF55486">
    <property type="entry name" value="Metalloproteases ('zincins'), catalytic domain"/>
    <property type="match status" value="1"/>
</dbReference>
<keyword evidence="9" id="KW-0378">Hydrolase</keyword>
<dbReference type="Gene3D" id="1.25.50.20">
    <property type="match status" value="1"/>
</dbReference>
<gene>
    <name evidence="16" type="ORF">PAT01_09140</name>
</gene>
<evidence type="ECO:0000256" key="6">
    <source>
        <dbReference type="ARBA" id="ARBA00022438"/>
    </source>
</evidence>
<dbReference type="EMBL" id="BJUT01000005">
    <property type="protein sequence ID" value="GEK75610.1"/>
    <property type="molecule type" value="Genomic_DNA"/>
</dbReference>
<comment type="similarity">
    <text evidence="3">Belongs to the peptidase M1 family.</text>
</comment>
<keyword evidence="8" id="KW-0479">Metal-binding</keyword>
<dbReference type="Pfam" id="PF11838">
    <property type="entry name" value="ERAP1_C"/>
    <property type="match status" value="1"/>
</dbReference>
<dbReference type="Gene3D" id="1.10.390.10">
    <property type="entry name" value="Neutral Protease Domain 2"/>
    <property type="match status" value="1"/>
</dbReference>
<dbReference type="Gene3D" id="2.60.40.1910">
    <property type="match status" value="1"/>
</dbReference>
<keyword evidence="12" id="KW-0732">Signal</keyword>
<comment type="catalytic activity">
    <reaction evidence="1">
        <text>Release of an N-terminal amino acid, Xaa-|-Yaa- from a peptide, amide or arylamide. Xaa is preferably Ala, but may be most amino acids including Pro (slow action). When a terminal hydrophobic residue is followed by a prolyl residue, the two may be released as an intact Xaa-Pro dipeptide.</text>
        <dbReference type="EC" id="3.4.11.2"/>
    </reaction>
</comment>
<organism evidence="16 17">
    <name type="scientific">Pseudoalteromonas atlantica</name>
    <name type="common">Alteromonas atlantica</name>
    <dbReference type="NCBI Taxonomy" id="288"/>
    <lineage>
        <taxon>Bacteria</taxon>
        <taxon>Pseudomonadati</taxon>
        <taxon>Pseudomonadota</taxon>
        <taxon>Gammaproteobacteria</taxon>
        <taxon>Alteromonadales</taxon>
        <taxon>Pseudoalteromonadaceae</taxon>
        <taxon>Pseudoalteromonas</taxon>
    </lineage>
</organism>
<dbReference type="InterPro" id="IPR027268">
    <property type="entry name" value="Peptidase_M4/M1_CTD_sf"/>
</dbReference>
<name>A0ABQ0UB23_PSEAF</name>
<proteinExistence type="inferred from homology"/>
<dbReference type="EC" id="3.4.11.2" evidence="4"/>
<dbReference type="Pfam" id="PF17900">
    <property type="entry name" value="Peptidase_M1_N"/>
    <property type="match status" value="1"/>
</dbReference>
<feature type="domain" description="Aminopeptidase N-like N-terminal" evidence="15">
    <location>
        <begin position="36"/>
        <end position="204"/>
    </location>
</feature>
<evidence type="ECO:0000256" key="2">
    <source>
        <dbReference type="ARBA" id="ARBA00001947"/>
    </source>
</evidence>
<evidence type="ECO:0000256" key="7">
    <source>
        <dbReference type="ARBA" id="ARBA00022670"/>
    </source>
</evidence>
<dbReference type="PANTHER" id="PTHR11533:SF174">
    <property type="entry name" value="PUROMYCIN-SENSITIVE AMINOPEPTIDASE-RELATED"/>
    <property type="match status" value="1"/>
</dbReference>
<evidence type="ECO:0000256" key="9">
    <source>
        <dbReference type="ARBA" id="ARBA00022801"/>
    </source>
</evidence>
<dbReference type="Gene3D" id="2.60.40.1730">
    <property type="entry name" value="tricorn interacting facor f3 domain"/>
    <property type="match status" value="1"/>
</dbReference>
<evidence type="ECO:0000259" key="14">
    <source>
        <dbReference type="Pfam" id="PF11838"/>
    </source>
</evidence>
<keyword evidence="17" id="KW-1185">Reference proteome</keyword>
<dbReference type="InterPro" id="IPR024571">
    <property type="entry name" value="ERAP1-like_C_dom"/>
</dbReference>
<evidence type="ECO:0000256" key="8">
    <source>
        <dbReference type="ARBA" id="ARBA00022723"/>
    </source>
</evidence>
<evidence type="ECO:0000256" key="1">
    <source>
        <dbReference type="ARBA" id="ARBA00000098"/>
    </source>
</evidence>
<reference evidence="16 17" key="1">
    <citation type="submission" date="2019-07" db="EMBL/GenBank/DDBJ databases">
        <title>Whole genome shotgun sequence of Pseudoalteromonas atlantica NBRC 103033.</title>
        <authorList>
            <person name="Hosoyama A."/>
            <person name="Uohara A."/>
            <person name="Ohji S."/>
            <person name="Ichikawa N."/>
        </authorList>
    </citation>
    <scope>NUCLEOTIDE SEQUENCE [LARGE SCALE GENOMIC DNA]</scope>
    <source>
        <strain evidence="16 17">NBRC 103033</strain>
    </source>
</reference>